<name>X6N6L4_RETFI</name>
<dbReference type="PANTHER" id="PTHR43382:SF2">
    <property type="entry name" value="BIFUNCTIONAL GLUTAMATE_PROLINE--TRNA LIGASE"/>
    <property type="match status" value="1"/>
</dbReference>
<comment type="catalytic activity">
    <reaction evidence="8">
        <text>tRNA(Pro) + L-proline + ATP = L-prolyl-tRNA(Pro) + AMP + diphosphate</text>
        <dbReference type="Rhea" id="RHEA:14305"/>
        <dbReference type="Rhea" id="RHEA-COMP:9700"/>
        <dbReference type="Rhea" id="RHEA-COMP:9702"/>
        <dbReference type="ChEBI" id="CHEBI:30616"/>
        <dbReference type="ChEBI" id="CHEBI:33019"/>
        <dbReference type="ChEBI" id="CHEBI:60039"/>
        <dbReference type="ChEBI" id="CHEBI:78442"/>
        <dbReference type="ChEBI" id="CHEBI:78532"/>
        <dbReference type="ChEBI" id="CHEBI:456215"/>
        <dbReference type="EC" id="6.1.1.15"/>
    </reaction>
</comment>
<reference evidence="11 12" key="1">
    <citation type="journal article" date="2013" name="Curr. Biol.">
        <title>The Genome of the Foraminiferan Reticulomyxa filosa.</title>
        <authorList>
            <person name="Glockner G."/>
            <person name="Hulsmann N."/>
            <person name="Schleicher M."/>
            <person name="Noegel A.A."/>
            <person name="Eichinger L."/>
            <person name="Gallinger C."/>
            <person name="Pawlowski J."/>
            <person name="Sierra R."/>
            <person name="Euteneuer U."/>
            <person name="Pillet L."/>
            <person name="Moustafa A."/>
            <person name="Platzer M."/>
            <person name="Groth M."/>
            <person name="Szafranski K."/>
            <person name="Schliwa M."/>
        </authorList>
    </citation>
    <scope>NUCLEOTIDE SEQUENCE [LARGE SCALE GENOMIC DNA]</scope>
</reference>
<feature type="non-terminal residue" evidence="11">
    <location>
        <position position="1"/>
    </location>
</feature>
<feature type="non-terminal residue" evidence="11">
    <location>
        <position position="459"/>
    </location>
</feature>
<dbReference type="GO" id="GO:0005524">
    <property type="term" value="F:ATP binding"/>
    <property type="evidence" value="ECO:0007669"/>
    <property type="project" value="UniProtKB-KW"/>
</dbReference>
<evidence type="ECO:0000256" key="4">
    <source>
        <dbReference type="ARBA" id="ARBA00022840"/>
    </source>
</evidence>
<dbReference type="OrthoDB" id="1350766at2759"/>
<dbReference type="EC" id="6.1.1.15" evidence="1"/>
<organism evidence="11 12">
    <name type="scientific">Reticulomyxa filosa</name>
    <dbReference type="NCBI Taxonomy" id="46433"/>
    <lineage>
        <taxon>Eukaryota</taxon>
        <taxon>Sar</taxon>
        <taxon>Rhizaria</taxon>
        <taxon>Retaria</taxon>
        <taxon>Foraminifera</taxon>
        <taxon>Monothalamids</taxon>
        <taxon>Reticulomyxidae</taxon>
        <taxon>Reticulomyxa</taxon>
    </lineage>
</organism>
<dbReference type="InterPro" id="IPR007214">
    <property type="entry name" value="YbaK/aa-tRNA-synth-assoc-dom"/>
</dbReference>
<dbReference type="InterPro" id="IPR006195">
    <property type="entry name" value="aa-tRNA-synth_II"/>
</dbReference>
<sequence>GVGGGLRSADAEYYLSMPHGCVTPLAVIFDGHKEVQVIVDTALQNAEYLNIYPGTNEATVGIKPSDLEKYCAAYGNPLQYVDMDNFFGENAKKYLDDAKAASVTQKPKKAASQQPVVKDAKEQKTGSSEQEGITHDKFTEFGEWFKELVIKCELIDYTDISGCYVLRPASYFMWECIKNFMDEEIKKMGVSNTYFPLFVSEDALKSEAKHFEDFSPEVAWVTHSGNTPLEKKLAVRPTSETIMYPMFRRWIRSFRDLPLKINQWCNVVRWEFKNPTPFLRTREFLWQEGHTAHPTMESALKEVYEILDMYARTYRDVCAIPTIKGKKTKGETFPGADLSTTVEAYISGSGRGIQGATSHCLGENFAKMFNIKYLDEKNEPKYVVQNSWGFTTRSIGVMIMSHSDNKGLVLPPRVAQWQVTTDNKQDATNQLCHDFVERLKKVGIKAFVDDRELSFHFAH</sequence>
<dbReference type="PRINTS" id="PR01046">
    <property type="entry name" value="TRNASYNTHPRO"/>
</dbReference>
<evidence type="ECO:0000256" key="5">
    <source>
        <dbReference type="ARBA" id="ARBA00022917"/>
    </source>
</evidence>
<dbReference type="GO" id="GO:0017101">
    <property type="term" value="C:aminoacyl-tRNA synthetase multienzyme complex"/>
    <property type="evidence" value="ECO:0007669"/>
    <property type="project" value="TreeGrafter"/>
</dbReference>
<evidence type="ECO:0000259" key="10">
    <source>
        <dbReference type="PROSITE" id="PS50862"/>
    </source>
</evidence>
<evidence type="ECO:0000256" key="1">
    <source>
        <dbReference type="ARBA" id="ARBA00012831"/>
    </source>
</evidence>
<keyword evidence="3" id="KW-0547">Nucleotide-binding</keyword>
<dbReference type="PROSITE" id="PS50862">
    <property type="entry name" value="AA_TRNA_LIGASE_II"/>
    <property type="match status" value="1"/>
</dbReference>
<keyword evidence="12" id="KW-1185">Reference proteome</keyword>
<evidence type="ECO:0000256" key="6">
    <source>
        <dbReference type="ARBA" id="ARBA00023146"/>
    </source>
</evidence>
<dbReference type="Gene3D" id="3.40.50.800">
    <property type="entry name" value="Anticodon-binding domain"/>
    <property type="match status" value="1"/>
</dbReference>
<evidence type="ECO:0000256" key="2">
    <source>
        <dbReference type="ARBA" id="ARBA00022598"/>
    </source>
</evidence>
<gene>
    <name evidence="11" type="ORF">RFI_15615</name>
</gene>
<evidence type="ECO:0000256" key="3">
    <source>
        <dbReference type="ARBA" id="ARBA00022741"/>
    </source>
</evidence>
<proteinExistence type="predicted"/>
<dbReference type="Gene3D" id="3.90.960.10">
    <property type="entry name" value="YbaK/aminoacyl-tRNA synthetase-associated domain"/>
    <property type="match status" value="1"/>
</dbReference>
<dbReference type="SUPFAM" id="SSF55681">
    <property type="entry name" value="Class II aaRS and biotin synthetases"/>
    <property type="match status" value="1"/>
</dbReference>
<dbReference type="InterPro" id="IPR045864">
    <property type="entry name" value="aa-tRNA-synth_II/BPL/LPL"/>
</dbReference>
<evidence type="ECO:0000313" key="11">
    <source>
        <dbReference type="EMBL" id="ETO21588.1"/>
    </source>
</evidence>
<dbReference type="InterPro" id="IPR004499">
    <property type="entry name" value="Pro-tRNA-ligase_IIa_arc-type"/>
</dbReference>
<comment type="caution">
    <text evidence="11">The sequence shown here is derived from an EMBL/GenBank/DDBJ whole genome shotgun (WGS) entry which is preliminary data.</text>
</comment>
<dbReference type="CDD" id="cd00778">
    <property type="entry name" value="ProRS_core_arch_euk"/>
    <property type="match status" value="1"/>
</dbReference>
<keyword evidence="2" id="KW-0436">Ligase</keyword>
<dbReference type="Proteomes" id="UP000023152">
    <property type="component" value="Unassembled WGS sequence"/>
</dbReference>
<dbReference type="Pfam" id="PF04073">
    <property type="entry name" value="tRNA_edit"/>
    <property type="match status" value="1"/>
</dbReference>
<dbReference type="OMA" id="CICETRD"/>
<dbReference type="InterPro" id="IPR002316">
    <property type="entry name" value="Pro-tRNA-ligase_IIa"/>
</dbReference>
<evidence type="ECO:0000313" key="12">
    <source>
        <dbReference type="Proteomes" id="UP000023152"/>
    </source>
</evidence>
<dbReference type="SUPFAM" id="SSF52954">
    <property type="entry name" value="Class II aaRS ABD-related"/>
    <property type="match status" value="1"/>
</dbReference>
<dbReference type="SUPFAM" id="SSF55826">
    <property type="entry name" value="YbaK/ProRS associated domain"/>
    <property type="match status" value="1"/>
</dbReference>
<dbReference type="InterPro" id="IPR033721">
    <property type="entry name" value="ProRS_core_arch_euk"/>
</dbReference>
<keyword evidence="6 11" id="KW-0030">Aminoacyl-tRNA synthetase</keyword>
<dbReference type="PANTHER" id="PTHR43382">
    <property type="entry name" value="PROLYL-TRNA SYNTHETASE"/>
    <property type="match status" value="1"/>
</dbReference>
<keyword evidence="5" id="KW-0648">Protein biosynthesis</keyword>
<feature type="region of interest" description="Disordered" evidence="9">
    <location>
        <begin position="105"/>
        <end position="132"/>
    </location>
</feature>
<feature type="domain" description="Aminoacyl-transfer RNA synthetases class-II family profile" evidence="10">
    <location>
        <begin position="162"/>
        <end position="411"/>
    </location>
</feature>
<dbReference type="Pfam" id="PF00587">
    <property type="entry name" value="tRNA-synt_2b"/>
    <property type="match status" value="1"/>
</dbReference>
<keyword evidence="4" id="KW-0067">ATP-binding</keyword>
<dbReference type="GO" id="GO:0006433">
    <property type="term" value="P:prolyl-tRNA aminoacylation"/>
    <property type="evidence" value="ECO:0007669"/>
    <property type="project" value="InterPro"/>
</dbReference>
<accession>X6N6L4</accession>
<dbReference type="GO" id="GO:0005737">
    <property type="term" value="C:cytoplasm"/>
    <property type="evidence" value="ECO:0007669"/>
    <property type="project" value="InterPro"/>
</dbReference>
<dbReference type="GO" id="GO:0004827">
    <property type="term" value="F:proline-tRNA ligase activity"/>
    <property type="evidence" value="ECO:0007669"/>
    <property type="project" value="UniProtKB-EC"/>
</dbReference>
<dbReference type="Gene3D" id="3.30.930.10">
    <property type="entry name" value="Bira Bifunctional Protein, Domain 2"/>
    <property type="match status" value="2"/>
</dbReference>
<evidence type="ECO:0000256" key="7">
    <source>
        <dbReference type="ARBA" id="ARBA00029731"/>
    </source>
</evidence>
<dbReference type="InterPro" id="IPR036621">
    <property type="entry name" value="Anticodon-bd_dom_sf"/>
</dbReference>
<evidence type="ECO:0000256" key="8">
    <source>
        <dbReference type="ARBA" id="ARBA00047671"/>
    </source>
</evidence>
<protein>
    <recommendedName>
        <fullName evidence="1">proline--tRNA ligase</fullName>
        <ecNumber evidence="1">6.1.1.15</ecNumber>
    </recommendedName>
    <alternativeName>
        <fullName evidence="7">Prolyl-tRNA synthetase</fullName>
    </alternativeName>
</protein>
<dbReference type="GO" id="GO:0002161">
    <property type="term" value="F:aminoacyl-tRNA deacylase activity"/>
    <property type="evidence" value="ECO:0007669"/>
    <property type="project" value="InterPro"/>
</dbReference>
<dbReference type="FunFam" id="3.30.930.10:FF:000037">
    <property type="entry name" value="Proline--tRNA ligase"/>
    <property type="match status" value="1"/>
</dbReference>
<dbReference type="InterPro" id="IPR036754">
    <property type="entry name" value="YbaK/aa-tRNA-synt-asso_dom_sf"/>
</dbReference>
<dbReference type="EMBL" id="ASPP01011479">
    <property type="protein sequence ID" value="ETO21588.1"/>
    <property type="molecule type" value="Genomic_DNA"/>
</dbReference>
<dbReference type="InterPro" id="IPR002314">
    <property type="entry name" value="aa-tRNA-synt_IIb"/>
</dbReference>
<dbReference type="AlphaFoldDB" id="X6N6L4"/>
<evidence type="ECO:0000256" key="9">
    <source>
        <dbReference type="SAM" id="MobiDB-lite"/>
    </source>
</evidence>